<evidence type="ECO:0000313" key="2">
    <source>
        <dbReference type="Proteomes" id="UP001396334"/>
    </source>
</evidence>
<gene>
    <name evidence="1" type="ORF">V6N11_039072</name>
</gene>
<protein>
    <recommendedName>
        <fullName evidence="3">Reverse transcriptase</fullName>
    </recommendedName>
</protein>
<accession>A0ABR2SMQ7</accession>
<reference evidence="1 2" key="1">
    <citation type="journal article" date="2024" name="G3 (Bethesda)">
        <title>Genome assembly of Hibiscus sabdariffa L. provides insights into metabolisms of medicinal natural products.</title>
        <authorList>
            <person name="Kim T."/>
        </authorList>
    </citation>
    <scope>NUCLEOTIDE SEQUENCE [LARGE SCALE GENOMIC DNA]</scope>
    <source>
        <strain evidence="1">TK-2024</strain>
        <tissue evidence="1">Old leaves</tissue>
    </source>
</reference>
<evidence type="ECO:0000313" key="1">
    <source>
        <dbReference type="EMBL" id="KAK9026227.1"/>
    </source>
</evidence>
<proteinExistence type="predicted"/>
<dbReference type="EMBL" id="JBBPBN010000013">
    <property type="protein sequence ID" value="KAK9026227.1"/>
    <property type="molecule type" value="Genomic_DNA"/>
</dbReference>
<sequence>MLIRMSQDVSSPMILPPSEPSGISITASGILNATASSYSMDSSATGEVLSKSLPKDLIRHAICCVVDKGSWIPFRMARHVIPLSHLFFVDDLILYAKASVDQAQVVKGILDEFGVYSSHRVSVRKLQATYFDFILSRLRAMLNGWVASSLLMACRVTLAKSILVATHAFFMQTIKFSTSVCAKIDKIVCGFIWGSSASAHKFSLVNWFVTSQPRGRGGLAIKNLFWVMDDGNYVHLWNVGADFGSTSSLDSSTSTNIELLSFEDLLLDDGK</sequence>
<dbReference type="PANTHER" id="PTHR33116">
    <property type="entry name" value="REVERSE TRANSCRIPTASE ZINC-BINDING DOMAIN-CONTAINING PROTEIN-RELATED-RELATED"/>
    <property type="match status" value="1"/>
</dbReference>
<evidence type="ECO:0008006" key="3">
    <source>
        <dbReference type="Google" id="ProtNLM"/>
    </source>
</evidence>
<dbReference type="Proteomes" id="UP001396334">
    <property type="component" value="Unassembled WGS sequence"/>
</dbReference>
<comment type="caution">
    <text evidence="1">The sequence shown here is derived from an EMBL/GenBank/DDBJ whole genome shotgun (WGS) entry which is preliminary data.</text>
</comment>
<organism evidence="1 2">
    <name type="scientific">Hibiscus sabdariffa</name>
    <name type="common">roselle</name>
    <dbReference type="NCBI Taxonomy" id="183260"/>
    <lineage>
        <taxon>Eukaryota</taxon>
        <taxon>Viridiplantae</taxon>
        <taxon>Streptophyta</taxon>
        <taxon>Embryophyta</taxon>
        <taxon>Tracheophyta</taxon>
        <taxon>Spermatophyta</taxon>
        <taxon>Magnoliopsida</taxon>
        <taxon>eudicotyledons</taxon>
        <taxon>Gunneridae</taxon>
        <taxon>Pentapetalae</taxon>
        <taxon>rosids</taxon>
        <taxon>malvids</taxon>
        <taxon>Malvales</taxon>
        <taxon>Malvaceae</taxon>
        <taxon>Malvoideae</taxon>
        <taxon>Hibiscus</taxon>
    </lineage>
</organism>
<name>A0ABR2SMQ7_9ROSI</name>
<dbReference type="PANTHER" id="PTHR33116:SF86">
    <property type="entry name" value="REVERSE TRANSCRIPTASE DOMAIN-CONTAINING PROTEIN"/>
    <property type="match status" value="1"/>
</dbReference>
<keyword evidence="2" id="KW-1185">Reference proteome</keyword>